<comment type="caution">
    <text evidence="1">The sequence shown here is derived from an EMBL/GenBank/DDBJ whole genome shotgun (WGS) entry which is preliminary data.</text>
</comment>
<dbReference type="Proteomes" id="UP000566995">
    <property type="component" value="Unassembled WGS sequence"/>
</dbReference>
<accession>A0A7W7KEE4</accession>
<reference evidence="1 2" key="1">
    <citation type="submission" date="2020-08" db="EMBL/GenBank/DDBJ databases">
        <title>Functional genomics of gut bacteria from endangered species of beetles.</title>
        <authorList>
            <person name="Carlos-Shanley C."/>
        </authorList>
    </citation>
    <scope>NUCLEOTIDE SEQUENCE [LARGE SCALE GENOMIC DNA]</scope>
    <source>
        <strain evidence="1 2">S00179</strain>
    </source>
</reference>
<name>A0A7W7KEE4_PSENT</name>
<sequence>MKPPLGSIEALKQGLTTGFVGYPRSYQIGKTPQDCVMLGVDQAGAPFKLTLEVPQRFIDEAKNRADKTVPSLEDLADDDDRAKNPCFATDDNAPGTVSGGAFVAEQVEFIDKDNNVLKATWMSVLKSKTNPKLKKPKICTGYLEINTIFPTADSAYATKKLRLQKLNAIVTKAVADKQVSVNGVPLIQIQVEVSDLTRELLAMGKKHWFIGVDVQYRRIEELDLVNQANARRQIIELLDSNMFDGMYGGVIIRPYREERGTRIVELSCVKNLNTRYNYTNGGGVINGEATWNEFLSKNASWFTYMVRNGMKAEIIPTQRTNCGPVGNANFQKDYLAGKLKQLKSGVDRLFHTYPYMNFEQQSAYLVSPVAMRNADVRKGESKNDTLLSTFHTFGKPLGNVLEIDRDLNRTYVLDEAVKPSGKALVAATAYEPATPAF</sequence>
<dbReference type="EMBL" id="JACHLI010000001">
    <property type="protein sequence ID" value="MBB4861325.1"/>
    <property type="molecule type" value="Genomic_DNA"/>
</dbReference>
<proteinExistence type="predicted"/>
<evidence type="ECO:0000313" key="2">
    <source>
        <dbReference type="Proteomes" id="UP000566995"/>
    </source>
</evidence>
<gene>
    <name evidence="1" type="ORF">HNP46_000136</name>
</gene>
<dbReference type="AlphaFoldDB" id="A0A7W7KEE4"/>
<evidence type="ECO:0000313" key="1">
    <source>
        <dbReference type="EMBL" id="MBB4861325.1"/>
    </source>
</evidence>
<organism evidence="1 2">
    <name type="scientific">Pseudomonas nitroreducens</name>
    <dbReference type="NCBI Taxonomy" id="46680"/>
    <lineage>
        <taxon>Bacteria</taxon>
        <taxon>Pseudomonadati</taxon>
        <taxon>Pseudomonadota</taxon>
        <taxon>Gammaproteobacteria</taxon>
        <taxon>Pseudomonadales</taxon>
        <taxon>Pseudomonadaceae</taxon>
        <taxon>Pseudomonas</taxon>
    </lineage>
</organism>
<dbReference type="RefSeq" id="WP_184585595.1">
    <property type="nucleotide sequence ID" value="NZ_JACHLI010000001.1"/>
</dbReference>
<protein>
    <submittedName>
        <fullName evidence="1">Uncharacterized protein</fullName>
    </submittedName>
</protein>